<keyword evidence="3 7" id="KW-0808">Transferase</keyword>
<evidence type="ECO:0000256" key="1">
    <source>
        <dbReference type="ARBA" id="ARBA00007150"/>
    </source>
</evidence>
<feature type="transmembrane region" description="Helical" evidence="7">
    <location>
        <begin position="96"/>
        <end position="113"/>
    </location>
</feature>
<sequence>MLTYPQIDPVLVDIGPLKIHWYGIMYLIGFASAWYLGQKRAAQPWSPIKVEQVGDLIFYCALGVVLGGRLGYVFFYDFERFLDNPLWAIQVWKGGMSFHGGLVGVIVAMWFYSRSLGVRFFHLADYMAPLVPIGLGAGRLGNFIGAELYGRTTDLAVAMQFPIYQNIDGVRTLVGWTDPRHPSQLYQFALEGVALFTVLWLFSRKERPIMSVSGLFLFCYGLFRFLVEFVREPDAHLGPVAMGWMTMGQVLSTPMILIGLGLIVVGYRQHKSGTVNSGAV</sequence>
<keyword evidence="2 7" id="KW-1003">Cell membrane</keyword>
<feature type="transmembrane region" description="Helical" evidence="7">
    <location>
        <begin position="209"/>
        <end position="227"/>
    </location>
</feature>
<comment type="subcellular location">
    <subcellularLocation>
        <location evidence="7">Cell membrane</location>
        <topology evidence="7">Multi-pass membrane protein</topology>
    </subcellularLocation>
</comment>
<comment type="similarity">
    <text evidence="1 7">Belongs to the Lgt family.</text>
</comment>
<dbReference type="GO" id="GO:0042158">
    <property type="term" value="P:lipoprotein biosynthetic process"/>
    <property type="evidence" value="ECO:0007669"/>
    <property type="project" value="UniProtKB-UniRule"/>
</dbReference>
<evidence type="ECO:0000256" key="6">
    <source>
        <dbReference type="ARBA" id="ARBA00023136"/>
    </source>
</evidence>
<feature type="binding site" evidence="7">
    <location>
        <position position="139"/>
    </location>
    <ligand>
        <name>a 1,2-diacyl-sn-glycero-3-phospho-(1'-sn-glycerol)</name>
        <dbReference type="ChEBI" id="CHEBI:64716"/>
    </ligand>
</feature>
<dbReference type="HAMAP" id="MF_01147">
    <property type="entry name" value="Lgt"/>
    <property type="match status" value="1"/>
</dbReference>
<comment type="pathway">
    <text evidence="7">Protein modification; lipoprotein biosynthesis (diacylglyceryl transfer).</text>
</comment>
<evidence type="ECO:0000313" key="9">
    <source>
        <dbReference type="Proteomes" id="UP000196027"/>
    </source>
</evidence>
<dbReference type="Proteomes" id="UP000196027">
    <property type="component" value="Chromosome"/>
</dbReference>
<dbReference type="EC" id="2.5.1.145" evidence="7"/>
<dbReference type="GO" id="GO:0005886">
    <property type="term" value="C:plasma membrane"/>
    <property type="evidence" value="ECO:0007669"/>
    <property type="project" value="UniProtKB-SubCell"/>
</dbReference>
<feature type="transmembrane region" description="Helical" evidence="7">
    <location>
        <begin position="19"/>
        <end position="36"/>
    </location>
</feature>
<accession>A0A1Y0IDR2</accession>
<keyword evidence="4 7" id="KW-0812">Transmembrane</keyword>
<keyword evidence="5 7" id="KW-1133">Transmembrane helix</keyword>
<protein>
    <recommendedName>
        <fullName evidence="7">Phosphatidylglycerol--prolipoprotein diacylglyceryl transferase</fullName>
        <ecNumber evidence="7">2.5.1.145</ecNumber>
    </recommendedName>
</protein>
<keyword evidence="9" id="KW-1185">Reference proteome</keyword>
<keyword evidence="8" id="KW-0449">Lipoprotein</keyword>
<dbReference type="OrthoDB" id="871140at2"/>
<evidence type="ECO:0000256" key="5">
    <source>
        <dbReference type="ARBA" id="ARBA00022989"/>
    </source>
</evidence>
<feature type="transmembrane region" description="Helical" evidence="7">
    <location>
        <begin position="56"/>
        <end position="76"/>
    </location>
</feature>
<dbReference type="EMBL" id="CP021425">
    <property type="protein sequence ID" value="ARU58667.1"/>
    <property type="molecule type" value="Genomic_DNA"/>
</dbReference>
<comment type="catalytic activity">
    <reaction evidence="7">
        <text>L-cysteinyl-[prolipoprotein] + a 1,2-diacyl-sn-glycero-3-phospho-(1'-sn-glycerol) = an S-1,2-diacyl-sn-glyceryl-L-cysteinyl-[prolipoprotein] + sn-glycerol 1-phosphate + H(+)</text>
        <dbReference type="Rhea" id="RHEA:56712"/>
        <dbReference type="Rhea" id="RHEA-COMP:14679"/>
        <dbReference type="Rhea" id="RHEA-COMP:14680"/>
        <dbReference type="ChEBI" id="CHEBI:15378"/>
        <dbReference type="ChEBI" id="CHEBI:29950"/>
        <dbReference type="ChEBI" id="CHEBI:57685"/>
        <dbReference type="ChEBI" id="CHEBI:64716"/>
        <dbReference type="ChEBI" id="CHEBI:140658"/>
        <dbReference type="EC" id="2.5.1.145"/>
    </reaction>
</comment>
<dbReference type="PANTHER" id="PTHR30589">
    <property type="entry name" value="PROLIPOPROTEIN DIACYLGLYCERYL TRANSFERASE"/>
    <property type="match status" value="1"/>
</dbReference>
<reference evidence="8 9" key="1">
    <citation type="submission" date="2017-05" db="EMBL/GenBank/DDBJ databases">
        <title>Genomic insights into alkan degradation activity of Oleiphilus messinensis.</title>
        <authorList>
            <person name="Kozyavkin S.A."/>
            <person name="Slesarev A.I."/>
            <person name="Golyshin P.N."/>
            <person name="Korzhenkov A."/>
            <person name="Golyshina O.N."/>
            <person name="Toshchakov S.V."/>
        </authorList>
    </citation>
    <scope>NUCLEOTIDE SEQUENCE [LARGE SCALE GENOMIC DNA]</scope>
    <source>
        <strain evidence="8 9">ME102</strain>
    </source>
</reference>
<dbReference type="PROSITE" id="PS01311">
    <property type="entry name" value="LGT"/>
    <property type="match status" value="1"/>
</dbReference>
<dbReference type="NCBIfam" id="TIGR00544">
    <property type="entry name" value="lgt"/>
    <property type="match status" value="1"/>
</dbReference>
<dbReference type="RefSeq" id="WP_087463419.1">
    <property type="nucleotide sequence ID" value="NZ_CP021425.1"/>
</dbReference>
<evidence type="ECO:0000256" key="7">
    <source>
        <dbReference type="HAMAP-Rule" id="MF_01147"/>
    </source>
</evidence>
<comment type="function">
    <text evidence="7">Catalyzes the transfer of the diacylglyceryl group from phosphatidylglycerol to the sulfhydryl group of the N-terminal cysteine of a prolipoprotein, the first step in the formation of mature lipoproteins.</text>
</comment>
<evidence type="ECO:0000313" key="8">
    <source>
        <dbReference type="EMBL" id="ARU58667.1"/>
    </source>
</evidence>
<evidence type="ECO:0000256" key="2">
    <source>
        <dbReference type="ARBA" id="ARBA00022475"/>
    </source>
</evidence>
<dbReference type="AlphaFoldDB" id="A0A1Y0IDR2"/>
<dbReference type="PANTHER" id="PTHR30589:SF0">
    <property type="entry name" value="PHOSPHATIDYLGLYCEROL--PROLIPOPROTEIN DIACYLGLYCERYL TRANSFERASE"/>
    <property type="match status" value="1"/>
</dbReference>
<gene>
    <name evidence="7" type="primary">lgt</name>
    <name evidence="8" type="ORF">OLMES_4672</name>
</gene>
<name>A0A1Y0IDR2_9GAMM</name>
<feature type="transmembrane region" description="Helical" evidence="7">
    <location>
        <begin position="247"/>
        <end position="267"/>
    </location>
</feature>
<dbReference type="Pfam" id="PF01790">
    <property type="entry name" value="LGT"/>
    <property type="match status" value="1"/>
</dbReference>
<proteinExistence type="inferred from homology"/>
<dbReference type="InterPro" id="IPR001640">
    <property type="entry name" value="Lgt"/>
</dbReference>
<dbReference type="GO" id="GO:0008961">
    <property type="term" value="F:phosphatidylglycerol-prolipoprotein diacylglyceryl transferase activity"/>
    <property type="evidence" value="ECO:0007669"/>
    <property type="project" value="UniProtKB-UniRule"/>
</dbReference>
<organism evidence="8 9">
    <name type="scientific">Oleiphilus messinensis</name>
    <dbReference type="NCBI Taxonomy" id="141451"/>
    <lineage>
        <taxon>Bacteria</taxon>
        <taxon>Pseudomonadati</taxon>
        <taxon>Pseudomonadota</taxon>
        <taxon>Gammaproteobacteria</taxon>
        <taxon>Oceanospirillales</taxon>
        <taxon>Oleiphilaceae</taxon>
        <taxon>Oleiphilus</taxon>
    </lineage>
</organism>
<dbReference type="UniPathway" id="UPA00664"/>
<evidence type="ECO:0000256" key="4">
    <source>
        <dbReference type="ARBA" id="ARBA00022692"/>
    </source>
</evidence>
<keyword evidence="6 7" id="KW-0472">Membrane</keyword>
<dbReference type="KEGG" id="ome:OLMES_4672"/>
<evidence type="ECO:0000256" key="3">
    <source>
        <dbReference type="ARBA" id="ARBA00022679"/>
    </source>
</evidence>